<feature type="domain" description="PA" evidence="3">
    <location>
        <begin position="236"/>
        <end position="294"/>
    </location>
</feature>
<dbReference type="Gene3D" id="1.20.930.40">
    <property type="entry name" value="Transferrin receptor-like, dimerisation domain"/>
    <property type="match status" value="1"/>
</dbReference>
<evidence type="ECO:0000259" key="3">
    <source>
        <dbReference type="Pfam" id="PF02225"/>
    </source>
</evidence>
<keyword evidence="2" id="KW-1003">Cell membrane</keyword>
<dbReference type="GO" id="GO:0004998">
    <property type="term" value="F:transferrin receptor activity"/>
    <property type="evidence" value="ECO:0007669"/>
    <property type="project" value="UniProtKB-UniRule"/>
</dbReference>
<dbReference type="EMBL" id="VZRJ01013264">
    <property type="protein sequence ID" value="NWV15161.1"/>
    <property type="molecule type" value="Genomic_DNA"/>
</dbReference>
<feature type="non-terminal residue" evidence="6">
    <location>
        <position position="774"/>
    </location>
</feature>
<name>A0A7K6CKJ2_PTIVI</name>
<dbReference type="SUPFAM" id="SSF53187">
    <property type="entry name" value="Zn-dependent exopeptidases"/>
    <property type="match status" value="1"/>
</dbReference>
<dbReference type="GO" id="GO:0033572">
    <property type="term" value="P:transferrin transport"/>
    <property type="evidence" value="ECO:0007669"/>
    <property type="project" value="UniProtKB-UniRule"/>
</dbReference>
<dbReference type="SUPFAM" id="SSF47672">
    <property type="entry name" value="Transferrin receptor-like dimerisation domain"/>
    <property type="match status" value="1"/>
</dbReference>
<sequence length="774" mass="86601">MDHARAAISNLFGGEPTSYTRFSIARQMDGDNSHVEMKLAADDEEGGEIGRPEHLHASMPPPRKNGKNLCFLVMAAALLLLIGFLIGYLSYRGRMQRVNRCLEGSGNCEMTPTASYLSDDGTEEEEVSGPRVLYWPELRKMLSDKLSAARLEENLRRREGKKSFEAGKVEDESTASYIHDQFTSFRLDDVWNDEHYIRLQDKGSSNQVLIDEGGRAEILESPEAYVAYSQDGTVAGKPIYVNYGQKEDFQKIRNTDMNGTIVIFRAGKITLAEKVANAREKGAVGALMFLDPSEYKDTDLLVPFGHAHFGTGDPFTPGFPSFNHTQFPPVESSGLPRIPVQTISSRAVSTLFSKMDGEKCFQDWTPGFMGCKVTVSSTSEVTVNLTVNNIMVDRKILNIFGVIKGFEEPDRYVVLGAQRDSWGPGAAKAGVGTAILLELARVISDMVKNDDYKPRRSIIFASWSAGEYGAVGATEWLEGYSTTLHAKAFTYINLDTAVLGSKHVRISASPLLYSLLETIMKRVKDPTKDSESLYTRVGSDWVKRVVPLDLDNAAFPFLAYSGIPVVSFGFYDKDDEYAFLSTTQDTLMNLKEKTDKLYALMRTAAEVAGQIALRLTHDHELFLDFDRYSEELLSFQERLLPFDSDVKAVGLTLKWLFFARGDFQRAADALRRDIINSDRENRIVRRALNDRMMKVECDFLSPYLSPKDAPFRHIFFGKGSHTLQSLLENLKQLRDSKESVDVNKLKEQLALATWTIKGAANALVGDIWNTDNEI</sequence>
<feature type="non-terminal residue" evidence="6">
    <location>
        <position position="1"/>
    </location>
</feature>
<keyword evidence="2" id="KW-0675">Receptor</keyword>
<dbReference type="PANTHER" id="PTHR10404:SF26">
    <property type="entry name" value="TRANSFERRIN RECEPTOR PROTEIN 1"/>
    <property type="match status" value="1"/>
</dbReference>
<dbReference type="InterPro" id="IPR007484">
    <property type="entry name" value="Peptidase_M28"/>
</dbReference>
<dbReference type="GO" id="GO:0031623">
    <property type="term" value="P:receptor internalization"/>
    <property type="evidence" value="ECO:0007669"/>
    <property type="project" value="UniProtKB-UniRule"/>
</dbReference>
<protein>
    <recommendedName>
        <fullName evidence="2">Transferrin receptor protein 1</fullName>
    </recommendedName>
</protein>
<organism evidence="6 7">
    <name type="scientific">Ptilonorhynchus violaceus</name>
    <name type="common">Satin bowerbird</name>
    <name type="synonym">Pyrrhocorax violaceus</name>
    <dbReference type="NCBI Taxonomy" id="28724"/>
    <lineage>
        <taxon>Eukaryota</taxon>
        <taxon>Metazoa</taxon>
        <taxon>Chordata</taxon>
        <taxon>Craniata</taxon>
        <taxon>Vertebrata</taxon>
        <taxon>Euteleostomi</taxon>
        <taxon>Archelosauria</taxon>
        <taxon>Archosauria</taxon>
        <taxon>Dinosauria</taxon>
        <taxon>Saurischia</taxon>
        <taxon>Theropoda</taxon>
        <taxon>Coelurosauria</taxon>
        <taxon>Aves</taxon>
        <taxon>Neognathae</taxon>
        <taxon>Neoaves</taxon>
        <taxon>Telluraves</taxon>
        <taxon>Australaves</taxon>
        <taxon>Passeriformes</taxon>
        <taxon>Ptilonorhynchidae</taxon>
        <taxon>Ptilonorhynchus</taxon>
    </lineage>
</organism>
<comment type="subunit">
    <text evidence="2">Homodimer; disulfide-linked.</text>
</comment>
<proteinExistence type="inferred from homology"/>
<dbReference type="InterPro" id="IPR039373">
    <property type="entry name" value="Peptidase_M28B"/>
</dbReference>
<dbReference type="FunFam" id="1.20.930.40:FF:000002">
    <property type="entry name" value="Transferrin receptor protein 1"/>
    <property type="match status" value="1"/>
</dbReference>
<reference evidence="6 7" key="1">
    <citation type="submission" date="2019-09" db="EMBL/GenBank/DDBJ databases">
        <title>Bird 10,000 Genomes (B10K) Project - Family phase.</title>
        <authorList>
            <person name="Zhang G."/>
        </authorList>
    </citation>
    <scope>NUCLEOTIDE SEQUENCE [LARGE SCALE GENOMIC DNA]</scope>
    <source>
        <strain evidence="6">B10K-DU-012-10</strain>
        <tissue evidence="6">Blood</tissue>
    </source>
</reference>
<evidence type="ECO:0000313" key="7">
    <source>
        <dbReference type="Proteomes" id="UP000584880"/>
    </source>
</evidence>
<keyword evidence="2" id="KW-0472">Membrane</keyword>
<comment type="PTM">
    <text evidence="2">Stearoylated.</text>
</comment>
<keyword evidence="2" id="KW-0254">Endocytosis</keyword>
<dbReference type="Pfam" id="PF04389">
    <property type="entry name" value="Peptidase_M28"/>
    <property type="match status" value="1"/>
</dbReference>
<evidence type="ECO:0000256" key="1">
    <source>
        <dbReference type="ARBA" id="ARBA00005634"/>
    </source>
</evidence>
<feature type="domain" description="Peptidase M28" evidence="5">
    <location>
        <begin position="398"/>
        <end position="596"/>
    </location>
</feature>
<keyword evidence="7" id="KW-1185">Reference proteome</keyword>
<keyword evidence="2" id="KW-0564">Palmitate</keyword>
<dbReference type="Proteomes" id="UP000584880">
    <property type="component" value="Unassembled WGS sequence"/>
</dbReference>
<comment type="function">
    <text evidence="2">Cellular uptake of iron occurs via receptor-mediated endocytosis of ligand-occupied transferrin receptor into specialized endosomes. Endosomal acidification leads to iron release. The apotransferrin-receptor complex is then recycled to the cell surface with a return to neutral pH and the concomitant loss of affinity of apotransferrin for its receptor. Transferrin receptor is necessary for development of erythrocytes and the nervous system. Acts as a lipid sensor that regulates mitochondrial fusion by regulating activation of the JNK pathway.</text>
</comment>
<comment type="caution">
    <text evidence="6">The sequence shown here is derived from an EMBL/GenBank/DDBJ whole genome shotgun (WGS) entry which is preliminary data.</text>
</comment>
<gene>
    <name evidence="6" type="primary">Tfrc</name>
    <name evidence="6" type="ORF">PTIVIO_R03430</name>
</gene>
<dbReference type="InterPro" id="IPR007365">
    <property type="entry name" value="TFR-like_dimer_dom"/>
</dbReference>
<dbReference type="GO" id="GO:0042470">
    <property type="term" value="C:melanosome"/>
    <property type="evidence" value="ECO:0007669"/>
    <property type="project" value="UniProtKB-SubCell"/>
</dbReference>
<evidence type="ECO:0000259" key="5">
    <source>
        <dbReference type="Pfam" id="PF04389"/>
    </source>
</evidence>
<dbReference type="InterPro" id="IPR046450">
    <property type="entry name" value="PA_dom_sf"/>
</dbReference>
<keyword evidence="2" id="KW-1133">Transmembrane helix</keyword>
<evidence type="ECO:0000313" key="6">
    <source>
        <dbReference type="EMBL" id="NWV15161.1"/>
    </source>
</evidence>
<dbReference type="PANTHER" id="PTHR10404">
    <property type="entry name" value="N-ACETYLATED-ALPHA-LINKED ACIDIC DIPEPTIDASE"/>
    <property type="match status" value="1"/>
</dbReference>
<dbReference type="Gene3D" id="3.40.630.10">
    <property type="entry name" value="Zn peptidases"/>
    <property type="match status" value="1"/>
</dbReference>
<dbReference type="Pfam" id="PF04253">
    <property type="entry name" value="TFR_dimer"/>
    <property type="match status" value="1"/>
</dbReference>
<evidence type="ECO:0000259" key="4">
    <source>
        <dbReference type="Pfam" id="PF04253"/>
    </source>
</evidence>
<comment type="similarity">
    <text evidence="1 2">Belongs to the peptidase M28 family. M28B subfamily.</text>
</comment>
<dbReference type="CDD" id="cd09848">
    <property type="entry name" value="M28_TfR"/>
    <property type="match status" value="1"/>
</dbReference>
<dbReference type="SUPFAM" id="SSF52025">
    <property type="entry name" value="PA domain"/>
    <property type="match status" value="1"/>
</dbReference>
<evidence type="ECO:0000256" key="2">
    <source>
        <dbReference type="RuleBase" id="RU367157"/>
    </source>
</evidence>
<keyword evidence="2" id="KW-0812">Transmembrane</keyword>
<comment type="subcellular location">
    <subcellularLocation>
        <location evidence="2">Cell membrane</location>
        <topology evidence="2">Single-pass type II membrane protein</topology>
    </subcellularLocation>
    <subcellularLocation>
        <location evidence="2">Melanosome</location>
    </subcellularLocation>
</comment>
<dbReference type="FunFam" id="3.40.630.10:FF:000065">
    <property type="entry name" value="Transferrin receptor 1b"/>
    <property type="match status" value="1"/>
</dbReference>
<dbReference type="InterPro" id="IPR036757">
    <property type="entry name" value="TFR-like_dimer_dom_sf"/>
</dbReference>
<accession>A0A7K6CKJ2</accession>
<dbReference type="GO" id="GO:0009897">
    <property type="term" value="C:external side of plasma membrane"/>
    <property type="evidence" value="ECO:0007669"/>
    <property type="project" value="TreeGrafter"/>
</dbReference>
<feature type="domain" description="Transferrin receptor-like dimerisation" evidence="4">
    <location>
        <begin position="653"/>
        <end position="763"/>
    </location>
</feature>
<keyword evidence="2" id="KW-0449">Lipoprotein</keyword>
<dbReference type="Pfam" id="PF02225">
    <property type="entry name" value="PA"/>
    <property type="match status" value="1"/>
</dbReference>
<keyword evidence="2" id="KW-0325">Glycoprotein</keyword>
<dbReference type="GO" id="GO:0006879">
    <property type="term" value="P:intracellular iron ion homeostasis"/>
    <property type="evidence" value="ECO:0007669"/>
    <property type="project" value="UniProtKB-UniRule"/>
</dbReference>
<feature type="transmembrane region" description="Helical" evidence="2">
    <location>
        <begin position="69"/>
        <end position="91"/>
    </location>
</feature>
<dbReference type="AlphaFoldDB" id="A0A7K6CKJ2"/>
<dbReference type="InterPro" id="IPR003137">
    <property type="entry name" value="PA_domain"/>
</dbReference>
<dbReference type="Gene3D" id="3.50.30.30">
    <property type="match status" value="1"/>
</dbReference>